<dbReference type="Proteomes" id="UP000186110">
    <property type="component" value="Chromosome"/>
</dbReference>
<dbReference type="EMBL" id="CP019239">
    <property type="protein sequence ID" value="APW44671.1"/>
    <property type="molecule type" value="Genomic_DNA"/>
</dbReference>
<evidence type="ECO:0000313" key="1">
    <source>
        <dbReference type="EMBL" id="APW44671.1"/>
    </source>
</evidence>
<dbReference type="AlphaFoldDB" id="A0A1P8KFC6"/>
<accession>A0A1P8KFC6</accession>
<organism evidence="1 2">
    <name type="scientific">Rhodoferax saidenbachensis</name>
    <dbReference type="NCBI Taxonomy" id="1484693"/>
    <lineage>
        <taxon>Bacteria</taxon>
        <taxon>Pseudomonadati</taxon>
        <taxon>Pseudomonadota</taxon>
        <taxon>Betaproteobacteria</taxon>
        <taxon>Burkholderiales</taxon>
        <taxon>Comamonadaceae</taxon>
        <taxon>Rhodoferax</taxon>
    </lineage>
</organism>
<proteinExistence type="predicted"/>
<dbReference type="Pfam" id="PF11342">
    <property type="entry name" value="DUF3144"/>
    <property type="match status" value="1"/>
</dbReference>
<gene>
    <name evidence="1" type="ORF">RS694_03895</name>
</gene>
<dbReference type="InterPro" id="IPR021490">
    <property type="entry name" value="DUF3144"/>
</dbReference>
<protein>
    <recommendedName>
        <fullName evidence="3">DUF3144 domain-containing protein</fullName>
    </recommendedName>
</protein>
<sequence>MPKEVDDKFYDRADAHIHLTNDHQTEIGRGKASASMLYATARFNAWVSACGFSNGAEMEQAKTETLDYFLEQYRLMLEENLDDYILNFSKYMAPSDGDA</sequence>
<evidence type="ECO:0000313" key="2">
    <source>
        <dbReference type="Proteomes" id="UP000186110"/>
    </source>
</evidence>
<keyword evidence="2" id="KW-1185">Reference proteome</keyword>
<reference evidence="1 2" key="1">
    <citation type="submission" date="2017-01" db="EMBL/GenBank/DDBJ databases">
        <authorList>
            <person name="Mah S.A."/>
            <person name="Swanson W.J."/>
            <person name="Moy G.W."/>
            <person name="Vacquier V.D."/>
        </authorList>
    </citation>
    <scope>NUCLEOTIDE SEQUENCE [LARGE SCALE GENOMIC DNA]</scope>
    <source>
        <strain evidence="1 2">DSM 22694</strain>
    </source>
</reference>
<dbReference type="RefSeq" id="WP_029707031.1">
    <property type="nucleotide sequence ID" value="NZ_CP019239.1"/>
</dbReference>
<dbReference type="STRING" id="1484693.RS694_03895"/>
<evidence type="ECO:0008006" key="3">
    <source>
        <dbReference type="Google" id="ProtNLM"/>
    </source>
</evidence>
<dbReference type="KEGG" id="rsb:RS694_03895"/>
<dbReference type="Gene3D" id="1.10.287.3020">
    <property type="match status" value="1"/>
</dbReference>
<name>A0A1P8KFC6_9BURK</name>